<feature type="domain" description="Ig-like" evidence="12">
    <location>
        <begin position="152"/>
        <end position="243"/>
    </location>
</feature>
<organism evidence="13 14">
    <name type="scientific">Drosophila virilis</name>
    <name type="common">Fruit fly</name>
    <dbReference type="NCBI Taxonomy" id="7244"/>
    <lineage>
        <taxon>Eukaryota</taxon>
        <taxon>Metazoa</taxon>
        <taxon>Ecdysozoa</taxon>
        <taxon>Arthropoda</taxon>
        <taxon>Hexapoda</taxon>
        <taxon>Insecta</taxon>
        <taxon>Pterygota</taxon>
        <taxon>Neoptera</taxon>
        <taxon>Endopterygota</taxon>
        <taxon>Diptera</taxon>
        <taxon>Brachycera</taxon>
        <taxon>Muscomorpha</taxon>
        <taxon>Ephydroidea</taxon>
        <taxon>Drosophilidae</taxon>
        <taxon>Drosophila</taxon>
    </lineage>
</organism>
<evidence type="ECO:0000256" key="4">
    <source>
        <dbReference type="ARBA" id="ARBA00022737"/>
    </source>
</evidence>
<dbReference type="Gene3D" id="2.60.40.10">
    <property type="entry name" value="Immunoglobulins"/>
    <property type="match status" value="3"/>
</dbReference>
<dbReference type="EMBL" id="CH940649">
    <property type="protein sequence ID" value="EDW64532.2"/>
    <property type="molecule type" value="Genomic_DNA"/>
</dbReference>
<sequence>MKTAPMTQTQFCVRTLASVILLLLTGLLCTEGSHSLSNIQGQSEPDEVGPHFLAQLTNITVPQGRDISFTCVVDNLGQYRVAWIKSDSKAILGIHTHMVSLNPRLSVTHNGHNTWKLHISHVQLNDSGSYMCQVNTDPMKSLSGYLDVVVPPDILYHPDENIDEGVSTEGGSIALQCSATGVPEPMVQWRREGGKDIIIRSESRDKQAFKSVEGERLTLTNVHRSDMGGYLCIASNGVPPSVSKRFDVHVNFPPTIKAVNQLVGAPVEREVILECIVEVYPKPLNGWYRNEGNVKLHNSNKYNISEAMINLYTWHLNLTIRHLTKADFGAYSCSSVNALGKSETRIRLQELRLPPKSTTTATPHVYTTAKPRRKQQPPSHNKGLNEVVRAKETHFSNQMQQENDVFGSGIGVPQSANGGGAGGIVASGNVNGMINGAEVHTQLPARNGYEKTYKSPGAVPSPSPPWMFPSAGSQLLGTATITTNALVALFCILSMYLVKLI</sequence>
<feature type="compositionally biased region" description="Low complexity" evidence="9">
    <location>
        <begin position="358"/>
        <end position="368"/>
    </location>
</feature>
<feature type="signal peptide" evidence="11">
    <location>
        <begin position="1"/>
        <end position="35"/>
    </location>
</feature>
<evidence type="ECO:0000256" key="7">
    <source>
        <dbReference type="ARBA" id="ARBA00023180"/>
    </source>
</evidence>
<dbReference type="InterPro" id="IPR003598">
    <property type="entry name" value="Ig_sub2"/>
</dbReference>
<evidence type="ECO:0000256" key="1">
    <source>
        <dbReference type="ARBA" id="ARBA00004236"/>
    </source>
</evidence>
<feature type="region of interest" description="Disordered" evidence="9">
    <location>
        <begin position="356"/>
        <end position="382"/>
    </location>
</feature>
<keyword evidence="5 10" id="KW-0472">Membrane</keyword>
<dbReference type="Pfam" id="PF13927">
    <property type="entry name" value="Ig_3"/>
    <property type="match status" value="1"/>
</dbReference>
<proteinExistence type="predicted"/>
<dbReference type="SMART" id="SM00408">
    <property type="entry name" value="IGc2"/>
    <property type="match status" value="3"/>
</dbReference>
<evidence type="ECO:0000259" key="12">
    <source>
        <dbReference type="PROSITE" id="PS50835"/>
    </source>
</evidence>
<dbReference type="InterPro" id="IPR007110">
    <property type="entry name" value="Ig-like_dom"/>
</dbReference>
<keyword evidence="3 11" id="KW-0732">Signal</keyword>
<reference evidence="13 14" key="1">
    <citation type="journal article" date="2007" name="Nature">
        <title>Evolution of genes and genomes on the Drosophila phylogeny.</title>
        <authorList>
            <consortium name="Drosophila 12 Genomes Consortium"/>
            <person name="Clark A.G."/>
            <person name="Eisen M.B."/>
            <person name="Smith D.R."/>
            <person name="Bergman C.M."/>
            <person name="Oliver B."/>
            <person name="Markow T.A."/>
            <person name="Kaufman T.C."/>
            <person name="Kellis M."/>
            <person name="Gelbart W."/>
            <person name="Iyer V.N."/>
            <person name="Pollard D.A."/>
            <person name="Sackton T.B."/>
            <person name="Larracuente A.M."/>
            <person name="Singh N.D."/>
            <person name="Abad J.P."/>
            <person name="Abt D.N."/>
            <person name="Adryan B."/>
            <person name="Aguade M."/>
            <person name="Akashi H."/>
            <person name="Anderson W.W."/>
            <person name="Aquadro C.F."/>
            <person name="Ardell D.H."/>
            <person name="Arguello R."/>
            <person name="Artieri C.G."/>
            <person name="Barbash D.A."/>
            <person name="Barker D."/>
            <person name="Barsanti P."/>
            <person name="Batterham P."/>
            <person name="Batzoglou S."/>
            <person name="Begun D."/>
            <person name="Bhutkar A."/>
            <person name="Blanco E."/>
            <person name="Bosak S.A."/>
            <person name="Bradley R.K."/>
            <person name="Brand A.D."/>
            <person name="Brent M.R."/>
            <person name="Brooks A.N."/>
            <person name="Brown R.H."/>
            <person name="Butlin R.K."/>
            <person name="Caggese C."/>
            <person name="Calvi B.R."/>
            <person name="Bernardo de Carvalho A."/>
            <person name="Caspi A."/>
            <person name="Castrezana S."/>
            <person name="Celniker S.E."/>
            <person name="Chang J.L."/>
            <person name="Chapple C."/>
            <person name="Chatterji S."/>
            <person name="Chinwalla A."/>
            <person name="Civetta A."/>
            <person name="Clifton S.W."/>
            <person name="Comeron J.M."/>
            <person name="Costello J.C."/>
            <person name="Coyne J.A."/>
            <person name="Daub J."/>
            <person name="David R.G."/>
            <person name="Delcher A.L."/>
            <person name="Delehaunty K."/>
            <person name="Do C.B."/>
            <person name="Ebling H."/>
            <person name="Edwards K."/>
            <person name="Eickbush T."/>
            <person name="Evans J.D."/>
            <person name="Filipski A."/>
            <person name="Findeiss S."/>
            <person name="Freyhult E."/>
            <person name="Fulton L."/>
            <person name="Fulton R."/>
            <person name="Garcia A.C."/>
            <person name="Gardiner A."/>
            <person name="Garfield D.A."/>
            <person name="Garvin B.E."/>
            <person name="Gibson G."/>
            <person name="Gilbert D."/>
            <person name="Gnerre S."/>
            <person name="Godfrey J."/>
            <person name="Good R."/>
            <person name="Gotea V."/>
            <person name="Gravely B."/>
            <person name="Greenberg A.J."/>
            <person name="Griffiths-Jones S."/>
            <person name="Gross S."/>
            <person name="Guigo R."/>
            <person name="Gustafson E.A."/>
            <person name="Haerty W."/>
            <person name="Hahn M.W."/>
            <person name="Halligan D.L."/>
            <person name="Halpern A.L."/>
            <person name="Halter G.M."/>
            <person name="Han M.V."/>
            <person name="Heger A."/>
            <person name="Hillier L."/>
            <person name="Hinrichs A.S."/>
            <person name="Holmes I."/>
            <person name="Hoskins R.A."/>
            <person name="Hubisz M.J."/>
            <person name="Hultmark D."/>
            <person name="Huntley M.A."/>
            <person name="Jaffe D.B."/>
            <person name="Jagadeeshan S."/>
            <person name="Jeck W.R."/>
            <person name="Johnson J."/>
            <person name="Jones C.D."/>
            <person name="Jordan W.C."/>
            <person name="Karpen G.H."/>
            <person name="Kataoka E."/>
            <person name="Keightley P.D."/>
            <person name="Kheradpour P."/>
            <person name="Kirkness E.F."/>
            <person name="Koerich L.B."/>
            <person name="Kristiansen K."/>
            <person name="Kudrna D."/>
            <person name="Kulathinal R.J."/>
            <person name="Kumar S."/>
            <person name="Kwok R."/>
            <person name="Lander E."/>
            <person name="Langley C.H."/>
            <person name="Lapoint R."/>
            <person name="Lazzaro B.P."/>
            <person name="Lee S.J."/>
            <person name="Levesque L."/>
            <person name="Li R."/>
            <person name="Lin C.F."/>
            <person name="Lin M.F."/>
            <person name="Lindblad-Toh K."/>
            <person name="Llopart A."/>
            <person name="Long M."/>
            <person name="Low L."/>
            <person name="Lozovsky E."/>
            <person name="Lu J."/>
            <person name="Luo M."/>
            <person name="Machado C.A."/>
            <person name="Makalowski W."/>
            <person name="Marzo M."/>
            <person name="Matsuda M."/>
            <person name="Matzkin L."/>
            <person name="McAllister B."/>
            <person name="McBride C.S."/>
            <person name="McKernan B."/>
            <person name="McKernan K."/>
            <person name="Mendez-Lago M."/>
            <person name="Minx P."/>
            <person name="Mollenhauer M.U."/>
            <person name="Montooth K."/>
            <person name="Mount S.M."/>
            <person name="Mu X."/>
            <person name="Myers E."/>
            <person name="Negre B."/>
            <person name="Newfeld S."/>
            <person name="Nielsen R."/>
            <person name="Noor M.A."/>
            <person name="O'Grady P."/>
            <person name="Pachter L."/>
            <person name="Papaceit M."/>
            <person name="Parisi M.J."/>
            <person name="Parisi M."/>
            <person name="Parts L."/>
            <person name="Pedersen J.S."/>
            <person name="Pesole G."/>
            <person name="Phillippy A.M."/>
            <person name="Ponting C.P."/>
            <person name="Pop M."/>
            <person name="Porcelli D."/>
            <person name="Powell J.R."/>
            <person name="Prohaska S."/>
            <person name="Pruitt K."/>
            <person name="Puig M."/>
            <person name="Quesneville H."/>
            <person name="Ram K.R."/>
            <person name="Rand D."/>
            <person name="Rasmussen M.D."/>
            <person name="Reed L.K."/>
            <person name="Reenan R."/>
            <person name="Reily A."/>
            <person name="Remington K.A."/>
            <person name="Rieger T.T."/>
            <person name="Ritchie M.G."/>
            <person name="Robin C."/>
            <person name="Rogers Y.H."/>
            <person name="Rohde C."/>
            <person name="Rozas J."/>
            <person name="Rubenfield M.J."/>
            <person name="Ruiz A."/>
            <person name="Russo S."/>
            <person name="Salzberg S.L."/>
            <person name="Sanchez-Gracia A."/>
            <person name="Saranga D.J."/>
            <person name="Sato H."/>
            <person name="Schaeffer S.W."/>
            <person name="Schatz M.C."/>
            <person name="Schlenke T."/>
            <person name="Schwartz R."/>
            <person name="Segarra C."/>
            <person name="Singh R.S."/>
            <person name="Sirot L."/>
            <person name="Sirota M."/>
            <person name="Sisneros N.B."/>
            <person name="Smith C.D."/>
            <person name="Smith T.F."/>
            <person name="Spieth J."/>
            <person name="Stage D.E."/>
            <person name="Stark A."/>
            <person name="Stephan W."/>
            <person name="Strausberg R.L."/>
            <person name="Strempel S."/>
            <person name="Sturgill D."/>
            <person name="Sutton G."/>
            <person name="Sutton G.G."/>
            <person name="Tao W."/>
            <person name="Teichmann S."/>
            <person name="Tobari Y.N."/>
            <person name="Tomimura Y."/>
            <person name="Tsolas J.M."/>
            <person name="Valente V.L."/>
            <person name="Venter E."/>
            <person name="Venter J.C."/>
            <person name="Vicario S."/>
            <person name="Vieira F.G."/>
            <person name="Vilella A.J."/>
            <person name="Villasante A."/>
            <person name="Walenz B."/>
            <person name="Wang J."/>
            <person name="Wasserman M."/>
            <person name="Watts T."/>
            <person name="Wilson D."/>
            <person name="Wilson R.K."/>
            <person name="Wing R.A."/>
            <person name="Wolfner M.F."/>
            <person name="Wong A."/>
            <person name="Wong G.K."/>
            <person name="Wu C.I."/>
            <person name="Wu G."/>
            <person name="Yamamoto D."/>
            <person name="Yang H.P."/>
            <person name="Yang S.P."/>
            <person name="Yorke J.A."/>
            <person name="Yoshida K."/>
            <person name="Zdobnov E."/>
            <person name="Zhang P."/>
            <person name="Zhang Y."/>
            <person name="Zimin A.V."/>
            <person name="Baldwin J."/>
            <person name="Abdouelleil A."/>
            <person name="Abdulkadir J."/>
            <person name="Abebe A."/>
            <person name="Abera B."/>
            <person name="Abreu J."/>
            <person name="Acer S.C."/>
            <person name="Aftuck L."/>
            <person name="Alexander A."/>
            <person name="An P."/>
            <person name="Anderson E."/>
            <person name="Anderson S."/>
            <person name="Arachi H."/>
            <person name="Azer M."/>
            <person name="Bachantsang P."/>
            <person name="Barry A."/>
            <person name="Bayul T."/>
            <person name="Berlin A."/>
            <person name="Bessette D."/>
            <person name="Bloom T."/>
            <person name="Blye J."/>
            <person name="Boguslavskiy L."/>
            <person name="Bonnet C."/>
            <person name="Boukhgalter B."/>
            <person name="Bourzgui I."/>
            <person name="Brown A."/>
            <person name="Cahill P."/>
            <person name="Channer S."/>
            <person name="Cheshatsang Y."/>
            <person name="Chuda L."/>
            <person name="Citroen M."/>
            <person name="Collymore A."/>
            <person name="Cooke P."/>
            <person name="Costello M."/>
            <person name="D'Aco K."/>
            <person name="Daza R."/>
            <person name="De Haan G."/>
            <person name="DeGray S."/>
            <person name="DeMaso C."/>
            <person name="Dhargay N."/>
            <person name="Dooley K."/>
            <person name="Dooley E."/>
            <person name="Doricent M."/>
            <person name="Dorje P."/>
            <person name="Dorjee K."/>
            <person name="Dupes A."/>
            <person name="Elong R."/>
            <person name="Falk J."/>
            <person name="Farina A."/>
            <person name="Faro S."/>
            <person name="Ferguson D."/>
            <person name="Fisher S."/>
            <person name="Foley C.D."/>
            <person name="Franke A."/>
            <person name="Friedrich D."/>
            <person name="Gadbois L."/>
            <person name="Gearin G."/>
            <person name="Gearin C.R."/>
            <person name="Giannoukos G."/>
            <person name="Goode T."/>
            <person name="Graham J."/>
            <person name="Grandbois E."/>
            <person name="Grewal S."/>
            <person name="Gyaltsen K."/>
            <person name="Hafez N."/>
            <person name="Hagos B."/>
            <person name="Hall J."/>
            <person name="Henson C."/>
            <person name="Hollinger A."/>
            <person name="Honan T."/>
            <person name="Huard M.D."/>
            <person name="Hughes L."/>
            <person name="Hurhula B."/>
            <person name="Husby M.E."/>
            <person name="Kamat A."/>
            <person name="Kanga B."/>
            <person name="Kashin S."/>
            <person name="Khazanovich D."/>
            <person name="Kisner P."/>
            <person name="Lance K."/>
            <person name="Lara M."/>
            <person name="Lee W."/>
            <person name="Lennon N."/>
            <person name="Letendre F."/>
            <person name="LeVine R."/>
            <person name="Lipovsky A."/>
            <person name="Liu X."/>
            <person name="Liu J."/>
            <person name="Liu S."/>
            <person name="Lokyitsang T."/>
            <person name="Lokyitsang Y."/>
            <person name="Lubonja R."/>
            <person name="Lui A."/>
            <person name="MacDonald P."/>
            <person name="Magnisalis V."/>
            <person name="Maru K."/>
            <person name="Matthews C."/>
            <person name="McCusker W."/>
            <person name="McDonough S."/>
            <person name="Mehta T."/>
            <person name="Meldrim J."/>
            <person name="Meneus L."/>
            <person name="Mihai O."/>
            <person name="Mihalev A."/>
            <person name="Mihova T."/>
            <person name="Mittelman R."/>
            <person name="Mlenga V."/>
            <person name="Montmayeur A."/>
            <person name="Mulrain L."/>
            <person name="Navidi A."/>
            <person name="Naylor J."/>
            <person name="Negash T."/>
            <person name="Nguyen T."/>
            <person name="Nguyen N."/>
            <person name="Nicol R."/>
            <person name="Norbu C."/>
            <person name="Norbu N."/>
            <person name="Novod N."/>
            <person name="O'Neill B."/>
            <person name="Osman S."/>
            <person name="Markiewicz E."/>
            <person name="Oyono O.L."/>
            <person name="Patti C."/>
            <person name="Phunkhang P."/>
            <person name="Pierre F."/>
            <person name="Priest M."/>
            <person name="Raghuraman S."/>
            <person name="Rege F."/>
            <person name="Reyes R."/>
            <person name="Rise C."/>
            <person name="Rogov P."/>
            <person name="Ross K."/>
            <person name="Ryan E."/>
            <person name="Settipalli S."/>
            <person name="Shea T."/>
            <person name="Sherpa N."/>
            <person name="Shi L."/>
            <person name="Shih D."/>
            <person name="Sparrow T."/>
            <person name="Spaulding J."/>
            <person name="Stalker J."/>
            <person name="Stange-Thomann N."/>
            <person name="Stavropoulos S."/>
            <person name="Stone C."/>
            <person name="Strader C."/>
            <person name="Tesfaye S."/>
            <person name="Thomson T."/>
            <person name="Thoulutsang Y."/>
            <person name="Thoulutsang D."/>
            <person name="Topham K."/>
            <person name="Topping I."/>
            <person name="Tsamla T."/>
            <person name="Vassiliev H."/>
            <person name="Vo A."/>
            <person name="Wangchuk T."/>
            <person name="Wangdi T."/>
            <person name="Weiand M."/>
            <person name="Wilkinson J."/>
            <person name="Wilson A."/>
            <person name="Yadav S."/>
            <person name="Young G."/>
            <person name="Yu Q."/>
            <person name="Zembek L."/>
            <person name="Zhong D."/>
            <person name="Zimmer A."/>
            <person name="Zwirko Z."/>
            <person name="Jaffe D.B."/>
            <person name="Alvarez P."/>
            <person name="Brockman W."/>
            <person name="Butler J."/>
            <person name="Chin C."/>
            <person name="Gnerre S."/>
            <person name="Grabherr M."/>
            <person name="Kleber M."/>
            <person name="Mauceli E."/>
            <person name="MacCallum I."/>
        </authorList>
    </citation>
    <scope>NUCLEOTIDE SEQUENCE [LARGE SCALE GENOMIC DNA]</scope>
    <source>
        <strain evidence="14">Tucson 15010-1051.87</strain>
    </source>
</reference>
<dbReference type="Proteomes" id="UP000008792">
    <property type="component" value="Unassembled WGS sequence"/>
</dbReference>
<dbReference type="FunFam" id="2.60.40.10:FF:000328">
    <property type="entry name" value="CLUMA_CG000981, isoform A"/>
    <property type="match status" value="1"/>
</dbReference>
<dbReference type="InterPro" id="IPR036179">
    <property type="entry name" value="Ig-like_dom_sf"/>
</dbReference>
<evidence type="ECO:0000256" key="2">
    <source>
        <dbReference type="ARBA" id="ARBA00022475"/>
    </source>
</evidence>
<dbReference type="PROSITE" id="PS50835">
    <property type="entry name" value="IG_LIKE"/>
    <property type="match status" value="3"/>
</dbReference>
<evidence type="ECO:0000256" key="9">
    <source>
        <dbReference type="SAM" id="MobiDB-lite"/>
    </source>
</evidence>
<dbReference type="Pfam" id="PF07679">
    <property type="entry name" value="I-set"/>
    <property type="match status" value="2"/>
</dbReference>
<evidence type="ECO:0000256" key="5">
    <source>
        <dbReference type="ARBA" id="ARBA00023136"/>
    </source>
</evidence>
<dbReference type="InParanoid" id="B4LQZ3"/>
<evidence type="ECO:0000313" key="13">
    <source>
        <dbReference type="EMBL" id="EDW64532.2"/>
    </source>
</evidence>
<dbReference type="eggNOG" id="KOG3510">
    <property type="taxonomic scope" value="Eukaryota"/>
</dbReference>
<dbReference type="GO" id="GO:0005886">
    <property type="term" value="C:plasma membrane"/>
    <property type="evidence" value="ECO:0007669"/>
    <property type="project" value="UniProtKB-SubCell"/>
</dbReference>
<feature type="domain" description="Ig-like" evidence="12">
    <location>
        <begin position="50"/>
        <end position="143"/>
    </location>
</feature>
<gene>
    <name evidence="13" type="primary">Dvir\GJ22025</name>
    <name evidence="13" type="ORF">Dvir_GJ22025</name>
</gene>
<keyword evidence="6" id="KW-1015">Disulfide bond</keyword>
<dbReference type="PANTHER" id="PTHR12231:SF265">
    <property type="entry name" value="DPR-INTERACTING PROTEIN LAMBDA"/>
    <property type="match status" value="1"/>
</dbReference>
<dbReference type="SMART" id="SM00409">
    <property type="entry name" value="IG"/>
    <property type="match status" value="3"/>
</dbReference>
<dbReference type="HOGENOM" id="CLU_027228_1_2_1"/>
<dbReference type="AlphaFoldDB" id="B4LQZ3"/>
<dbReference type="InterPro" id="IPR013783">
    <property type="entry name" value="Ig-like_fold"/>
</dbReference>
<keyword evidence="4" id="KW-0677">Repeat</keyword>
<dbReference type="SUPFAM" id="SSF48726">
    <property type="entry name" value="Immunoglobulin"/>
    <property type="match status" value="3"/>
</dbReference>
<dbReference type="FunCoup" id="B4LQZ3">
    <property type="interactions" value="118"/>
</dbReference>
<evidence type="ECO:0000256" key="8">
    <source>
        <dbReference type="ARBA" id="ARBA00023319"/>
    </source>
</evidence>
<keyword evidence="2" id="KW-1003">Cell membrane</keyword>
<feature type="chain" id="PRO_5006457375" description="Ig-like domain-containing protein" evidence="11">
    <location>
        <begin position="36"/>
        <end position="501"/>
    </location>
</feature>
<dbReference type="GO" id="GO:0043005">
    <property type="term" value="C:neuron projection"/>
    <property type="evidence" value="ECO:0007669"/>
    <property type="project" value="TreeGrafter"/>
</dbReference>
<evidence type="ECO:0000256" key="11">
    <source>
        <dbReference type="SAM" id="SignalP"/>
    </source>
</evidence>
<comment type="subcellular location">
    <subcellularLocation>
        <location evidence="1">Cell membrane</location>
    </subcellularLocation>
</comment>
<evidence type="ECO:0000256" key="10">
    <source>
        <dbReference type="SAM" id="Phobius"/>
    </source>
</evidence>
<keyword evidence="7" id="KW-0325">Glycoprotein</keyword>
<dbReference type="InterPro" id="IPR013098">
    <property type="entry name" value="Ig_I-set"/>
</dbReference>
<name>B4LQZ3_DROVI</name>
<dbReference type="SMR" id="B4LQZ3"/>
<keyword evidence="10" id="KW-0812">Transmembrane</keyword>
<keyword evidence="14" id="KW-1185">Reference proteome</keyword>
<dbReference type="OrthoDB" id="10012075at2759"/>
<feature type="transmembrane region" description="Helical" evidence="10">
    <location>
        <begin position="475"/>
        <end position="498"/>
    </location>
</feature>
<dbReference type="PANTHER" id="PTHR12231">
    <property type="entry name" value="CTX-RELATED TYPE I TRANSMEMBRANE PROTEIN"/>
    <property type="match status" value="1"/>
</dbReference>
<keyword evidence="8" id="KW-0393">Immunoglobulin domain</keyword>
<dbReference type="InterPro" id="IPR003599">
    <property type="entry name" value="Ig_sub"/>
</dbReference>
<keyword evidence="10" id="KW-1133">Transmembrane helix</keyword>
<evidence type="ECO:0000256" key="3">
    <source>
        <dbReference type="ARBA" id="ARBA00022729"/>
    </source>
</evidence>
<dbReference type="STRING" id="7244.B4LQZ3"/>
<feature type="domain" description="Ig-like" evidence="12">
    <location>
        <begin position="254"/>
        <end position="349"/>
    </location>
</feature>
<protein>
    <recommendedName>
        <fullName evidence="12">Ig-like domain-containing protein</fullName>
    </recommendedName>
</protein>
<evidence type="ECO:0000313" key="14">
    <source>
        <dbReference type="Proteomes" id="UP000008792"/>
    </source>
</evidence>
<dbReference type="InterPro" id="IPR051170">
    <property type="entry name" value="Neural/epithelial_adhesion"/>
</dbReference>
<evidence type="ECO:0000256" key="6">
    <source>
        <dbReference type="ARBA" id="ARBA00023157"/>
    </source>
</evidence>
<accession>B4LQZ3</accession>